<organism evidence="4 5">
    <name type="scientific">Malaciobacter molluscorum LMG 25693</name>
    <dbReference type="NCBI Taxonomy" id="870501"/>
    <lineage>
        <taxon>Bacteria</taxon>
        <taxon>Pseudomonadati</taxon>
        <taxon>Campylobacterota</taxon>
        <taxon>Epsilonproteobacteria</taxon>
        <taxon>Campylobacterales</taxon>
        <taxon>Arcobacteraceae</taxon>
        <taxon>Malaciobacter</taxon>
    </lineage>
</organism>
<keyword evidence="5" id="KW-1185">Reference proteome</keyword>
<sequence length="358" mass="39748">MNFIKLLIKSTLAIGMLVNIVNAKEVNFEGKTIEWTMPFKAGGGTDKWGRFYAPLLSKALPGNPVVVIKNMPGGGSTKGANFFAQRASKDGLSIFAASGSTQFPYLLDDRRVRYDYKKWEVVLASPTGGVVYIPSSLGVKTVKDLKNLKTTLKFGSQGATSLDLIPLLAFHILGLDVEPIFGMKGRKSGRLAFLRGETTIDYQTSTSYIKNVMPTIKNGNIVPLFSWGVLDEDGNLQRDPTFPNLPHFGEVYESIYGKKPSGSAFSAWKSFFTAGFSVQKMILLPKGVSKDVLETYQKAVKKVLNDENFKKLKTANLGIYDQAIGEKARKLKDLGTKVSKEDRQWIKNWLKESYNIRF</sequence>
<dbReference type="Proteomes" id="UP000221222">
    <property type="component" value="Unassembled WGS sequence"/>
</dbReference>
<dbReference type="RefSeq" id="WP_099341210.1">
    <property type="nucleotide sequence ID" value="NZ_CP032098.1"/>
</dbReference>
<keyword evidence="2" id="KW-0732">Signal</keyword>
<dbReference type="Gene3D" id="3.40.190.150">
    <property type="entry name" value="Bordetella uptake gene, domain 1"/>
    <property type="match status" value="1"/>
</dbReference>
<evidence type="ECO:0000313" key="6">
    <source>
        <dbReference type="Proteomes" id="UP000262712"/>
    </source>
</evidence>
<dbReference type="PANTHER" id="PTHR42928:SF5">
    <property type="entry name" value="BLR1237 PROTEIN"/>
    <property type="match status" value="1"/>
</dbReference>
<evidence type="ECO:0000256" key="1">
    <source>
        <dbReference type="ARBA" id="ARBA00006987"/>
    </source>
</evidence>
<dbReference type="EMBL" id="CP032098">
    <property type="protein sequence ID" value="AXX92165.1"/>
    <property type="molecule type" value="Genomic_DNA"/>
</dbReference>
<feature type="signal peptide" evidence="2">
    <location>
        <begin position="1"/>
        <end position="23"/>
    </location>
</feature>
<reference evidence="3 6" key="2">
    <citation type="submission" date="2018-08" db="EMBL/GenBank/DDBJ databases">
        <title>Complete genome of the Arcobacter molluscorum type strain LMG 25693.</title>
        <authorList>
            <person name="Miller W.G."/>
            <person name="Yee E."/>
            <person name="Bono J.L."/>
        </authorList>
    </citation>
    <scope>NUCLEOTIDE SEQUENCE [LARGE SCALE GENOMIC DNA]</scope>
    <source>
        <strain evidence="3 6">CECT 7696</strain>
    </source>
</reference>
<reference evidence="4 5" key="1">
    <citation type="submission" date="2017-09" db="EMBL/GenBank/DDBJ databases">
        <title>Arcobacter canalis sp. nov., a new species isolated from a water canal contaminated with urban sewage.</title>
        <authorList>
            <person name="Perez-Cataluna A."/>
            <person name="Salas-Masso N."/>
            <person name="Figueras M.J."/>
        </authorList>
    </citation>
    <scope>NUCLEOTIDE SEQUENCE [LARGE SCALE GENOMIC DNA]</scope>
    <source>
        <strain evidence="4 5">F98-3</strain>
    </source>
</reference>
<dbReference type="InterPro" id="IPR005064">
    <property type="entry name" value="BUG"/>
</dbReference>
<dbReference type="PANTHER" id="PTHR42928">
    <property type="entry name" value="TRICARBOXYLATE-BINDING PROTEIN"/>
    <property type="match status" value="1"/>
</dbReference>
<protein>
    <submittedName>
        <fullName evidence="4">Tricarboxylate transporter</fullName>
    </submittedName>
    <submittedName>
        <fullName evidence="3">Tripartite tricarboxylate transport protein TctABC, extracytoplasmic tricarboxylate-binding receptor TctC</fullName>
    </submittedName>
</protein>
<evidence type="ECO:0000313" key="5">
    <source>
        <dbReference type="Proteomes" id="UP000221222"/>
    </source>
</evidence>
<evidence type="ECO:0000313" key="4">
    <source>
        <dbReference type="EMBL" id="PHO19394.1"/>
    </source>
</evidence>
<name>A0A2G1DLY4_9BACT</name>
<keyword evidence="3" id="KW-0675">Receptor</keyword>
<evidence type="ECO:0000313" key="3">
    <source>
        <dbReference type="EMBL" id="AXX92165.1"/>
    </source>
</evidence>
<dbReference type="KEGG" id="amol:AMOL_1183"/>
<gene>
    <name evidence="3" type="ORF">AMOL_1183</name>
    <name evidence="4" type="ORF">CPU12_01040</name>
</gene>
<evidence type="ECO:0000256" key="2">
    <source>
        <dbReference type="SAM" id="SignalP"/>
    </source>
</evidence>
<comment type="similarity">
    <text evidence="1">Belongs to the UPF0065 (bug) family.</text>
</comment>
<dbReference type="Gene3D" id="3.40.190.10">
    <property type="entry name" value="Periplasmic binding protein-like II"/>
    <property type="match status" value="1"/>
</dbReference>
<dbReference type="AlphaFoldDB" id="A0A2G1DLY4"/>
<proteinExistence type="inferred from homology"/>
<feature type="chain" id="PRO_5044573643" evidence="2">
    <location>
        <begin position="24"/>
        <end position="358"/>
    </location>
</feature>
<dbReference type="InterPro" id="IPR042100">
    <property type="entry name" value="Bug_dom1"/>
</dbReference>
<dbReference type="EMBL" id="NXFY01000001">
    <property type="protein sequence ID" value="PHO19394.1"/>
    <property type="molecule type" value="Genomic_DNA"/>
</dbReference>
<dbReference type="Proteomes" id="UP000262712">
    <property type="component" value="Chromosome"/>
</dbReference>
<accession>A0A2G1DLY4</accession>